<dbReference type="InterPro" id="IPR038162">
    <property type="entry name" value="SoxY_sf"/>
</dbReference>
<keyword evidence="1 2" id="KW-0732">Signal</keyword>
<dbReference type="InterPro" id="IPR016568">
    <property type="entry name" value="Sulphur_oxidation_SoxY"/>
</dbReference>
<dbReference type="RefSeq" id="WP_275594266.1">
    <property type="nucleotide sequence ID" value="NZ_CP102381.1"/>
</dbReference>
<feature type="domain" description="Ig-like SoxY" evidence="3">
    <location>
        <begin position="51"/>
        <end position="154"/>
    </location>
</feature>
<dbReference type="PROSITE" id="PS51318">
    <property type="entry name" value="TAT"/>
    <property type="match status" value="1"/>
</dbReference>
<dbReference type="Proteomes" id="UP001222275">
    <property type="component" value="Chromosome"/>
</dbReference>
<evidence type="ECO:0000256" key="2">
    <source>
        <dbReference type="SAM" id="SignalP"/>
    </source>
</evidence>
<keyword evidence="5" id="KW-1185">Reference proteome</keyword>
<dbReference type="EMBL" id="CP102381">
    <property type="protein sequence ID" value="WEJ62009.1"/>
    <property type="molecule type" value="Genomic_DNA"/>
</dbReference>
<accession>A0ABY8C7S5</accession>
<name>A0ABY8C7S5_9GAMM</name>
<dbReference type="Pfam" id="PF10518">
    <property type="entry name" value="TAT_signal"/>
    <property type="match status" value="1"/>
</dbReference>
<protein>
    <submittedName>
        <fullName evidence="4">Thiosulfate oxidation carrier protein SoxY</fullName>
    </submittedName>
</protein>
<reference evidence="4 5" key="1">
    <citation type="submission" date="2022-06" db="EMBL/GenBank/DDBJ databases">
        <title>Thiomicrohabdus sp. nov, an obligately chemolithoautotrophic, sulfur-oxidizing bacterium isolated from beach of Guanyin Mountain. Amoy.</title>
        <authorList>
            <person name="Zhu H."/>
        </authorList>
    </citation>
    <scope>NUCLEOTIDE SEQUENCE [LARGE SCALE GENOMIC DNA]</scope>
    <source>
        <strain evidence="4 5">XGS-01</strain>
    </source>
</reference>
<evidence type="ECO:0000259" key="3">
    <source>
        <dbReference type="Pfam" id="PF13501"/>
    </source>
</evidence>
<dbReference type="Gene3D" id="2.60.40.2470">
    <property type="entry name" value="SoxY domain"/>
    <property type="match status" value="1"/>
</dbReference>
<dbReference type="InterPro" id="IPR032711">
    <property type="entry name" value="SoxY"/>
</dbReference>
<feature type="chain" id="PRO_5045819308" evidence="2">
    <location>
        <begin position="33"/>
        <end position="156"/>
    </location>
</feature>
<dbReference type="Pfam" id="PF13501">
    <property type="entry name" value="SoxY"/>
    <property type="match status" value="1"/>
</dbReference>
<dbReference type="InterPro" id="IPR006311">
    <property type="entry name" value="TAT_signal"/>
</dbReference>
<gene>
    <name evidence="4" type="primary">soxY</name>
    <name evidence="4" type="ORF">NR989_08280</name>
</gene>
<organism evidence="4 5">
    <name type="scientific">Thiomicrorhabdus lithotrophica</name>
    <dbReference type="NCBI Taxonomy" id="2949997"/>
    <lineage>
        <taxon>Bacteria</taxon>
        <taxon>Pseudomonadati</taxon>
        <taxon>Pseudomonadota</taxon>
        <taxon>Gammaproteobacteria</taxon>
        <taxon>Thiotrichales</taxon>
        <taxon>Piscirickettsiaceae</taxon>
        <taxon>Thiomicrorhabdus</taxon>
    </lineage>
</organism>
<evidence type="ECO:0000313" key="5">
    <source>
        <dbReference type="Proteomes" id="UP001222275"/>
    </source>
</evidence>
<evidence type="ECO:0000313" key="4">
    <source>
        <dbReference type="EMBL" id="WEJ62009.1"/>
    </source>
</evidence>
<dbReference type="InterPro" id="IPR019546">
    <property type="entry name" value="TAT_signal_bac_arc"/>
</dbReference>
<dbReference type="PIRSF" id="PIRSF010312">
    <property type="entry name" value="Sulphur_oxidation_SoxY"/>
    <property type="match status" value="1"/>
</dbReference>
<sequence>MKRRSFLKGTLATGAAAVAVNAGLLTPSTVLAADWNSKAFSAKTTDDALNSVFGSASTAASGDIKLKAPAIAENGAVTPVTVDASGIDGVESIAIMASKNPMPLACEYTFGAGAVGYVSTRIKMGQTMNVIAVVKAGGKLLKAEQEVKVTIGGCGG</sequence>
<dbReference type="NCBIfam" id="TIGR04488">
    <property type="entry name" value="SoxY_true_GGCGG"/>
    <property type="match status" value="1"/>
</dbReference>
<dbReference type="NCBIfam" id="TIGR01409">
    <property type="entry name" value="TAT_signal_seq"/>
    <property type="match status" value="1"/>
</dbReference>
<feature type="signal peptide" evidence="2">
    <location>
        <begin position="1"/>
        <end position="32"/>
    </location>
</feature>
<proteinExistence type="predicted"/>
<evidence type="ECO:0000256" key="1">
    <source>
        <dbReference type="ARBA" id="ARBA00022729"/>
    </source>
</evidence>